<keyword evidence="2" id="KW-1185">Reference proteome</keyword>
<evidence type="ECO:0000313" key="2">
    <source>
        <dbReference type="Proteomes" id="UP001159405"/>
    </source>
</evidence>
<protein>
    <recommendedName>
        <fullName evidence="3">Tesmin/TSO1-like CXC domain-containing protein</fullName>
    </recommendedName>
</protein>
<comment type="caution">
    <text evidence="1">The sequence shown here is derived from an EMBL/GenBank/DDBJ whole genome shotgun (WGS) entry which is preliminary data.</text>
</comment>
<accession>A0ABN8Q4Y7</accession>
<sequence length="190" mass="20833">MLKVKAELGPAVCRNMLFLHAIPGCDTTYRPYSIAKPASLKKYCESVYFQDQAKVFDIPGSTHAEVATAGENALVVLYGGKQGESLDSLPYRRYYEKVKQWQFLGKGMQFEDRGWKLSGNQVIHVTTDLPAAPESLLKMVRCNCATDCASARCNFLKLGLDCSPACGQCRGTACTNISAVLGDSDDEEDE</sequence>
<reference evidence="1 2" key="1">
    <citation type="submission" date="2022-05" db="EMBL/GenBank/DDBJ databases">
        <authorList>
            <consortium name="Genoscope - CEA"/>
            <person name="William W."/>
        </authorList>
    </citation>
    <scope>NUCLEOTIDE SEQUENCE [LARGE SCALE GENOMIC DNA]</scope>
</reference>
<dbReference type="Proteomes" id="UP001159405">
    <property type="component" value="Unassembled WGS sequence"/>
</dbReference>
<gene>
    <name evidence="1" type="ORF">PLOB_00002109</name>
</gene>
<name>A0ABN8Q4Y7_9CNID</name>
<evidence type="ECO:0008006" key="3">
    <source>
        <dbReference type="Google" id="ProtNLM"/>
    </source>
</evidence>
<dbReference type="EMBL" id="CALNXK010000106">
    <property type="protein sequence ID" value="CAH3156850.1"/>
    <property type="molecule type" value="Genomic_DNA"/>
</dbReference>
<proteinExistence type="predicted"/>
<evidence type="ECO:0000313" key="1">
    <source>
        <dbReference type="EMBL" id="CAH3156850.1"/>
    </source>
</evidence>
<organism evidence="1 2">
    <name type="scientific">Porites lobata</name>
    <dbReference type="NCBI Taxonomy" id="104759"/>
    <lineage>
        <taxon>Eukaryota</taxon>
        <taxon>Metazoa</taxon>
        <taxon>Cnidaria</taxon>
        <taxon>Anthozoa</taxon>
        <taxon>Hexacorallia</taxon>
        <taxon>Scleractinia</taxon>
        <taxon>Fungiina</taxon>
        <taxon>Poritidae</taxon>
        <taxon>Porites</taxon>
    </lineage>
</organism>